<dbReference type="SUPFAM" id="SSF53756">
    <property type="entry name" value="UDP-Glycosyltransferase/glycogen phosphorylase"/>
    <property type="match status" value="1"/>
</dbReference>
<proteinExistence type="predicted"/>
<dbReference type="Pfam" id="PF13692">
    <property type="entry name" value="Glyco_trans_1_4"/>
    <property type="match status" value="1"/>
</dbReference>
<dbReference type="OrthoDB" id="9816564at2"/>
<sequence length="334" mass="38582">MLIIYPPTVHWDFMIARPQQLMSAFSEQGDAVIFCEPGTHQEKKMKKIKDGLWLDYGAPLHQWAALTKETKRVLWISYPGNVSKIGNYDEDIIVYDVLDYPDDDFATWKPYVQELLEKCQIVLTVSKPLFNHFKELHPNVHLVRNAVDYNFFANVTADDAPMDIKQICKPIVGFYGALAPWVDWQLIEELAVRNPSISFVLIGPTIAMKTDSLPKRPNIFFLGHKPYEQLPKYAVHFDVCMFPFKKTRMTSYVNPVKIYEYLALGKPVVATDLPEILELSPHIYAAGNREEFHGYLVGCLNNYDNNSVESRKKFALENTWAERVKQIKRIIEGY</sequence>
<dbReference type="AlphaFoldDB" id="A0A1M6VJY6"/>
<dbReference type="Proteomes" id="UP000183997">
    <property type="component" value="Unassembled WGS sequence"/>
</dbReference>
<dbReference type="GO" id="GO:0016740">
    <property type="term" value="F:transferase activity"/>
    <property type="evidence" value="ECO:0007669"/>
    <property type="project" value="UniProtKB-KW"/>
</dbReference>
<keyword evidence="1" id="KW-0808">Transferase</keyword>
<evidence type="ECO:0000313" key="1">
    <source>
        <dbReference type="EMBL" id="SHK81822.1"/>
    </source>
</evidence>
<dbReference type="Gene3D" id="3.40.50.2000">
    <property type="entry name" value="Glycogen Phosphorylase B"/>
    <property type="match status" value="1"/>
</dbReference>
<gene>
    <name evidence="1" type="ORF">SAMN02745123_03222</name>
</gene>
<name>A0A1M6VJY6_9FIRM</name>
<dbReference type="EMBL" id="FRAR01000025">
    <property type="protein sequence ID" value="SHK81822.1"/>
    <property type="molecule type" value="Genomic_DNA"/>
</dbReference>
<organism evidence="1 2">
    <name type="scientific">Desulforamulus aeronauticus DSM 10349</name>
    <dbReference type="NCBI Taxonomy" id="1121421"/>
    <lineage>
        <taxon>Bacteria</taxon>
        <taxon>Bacillati</taxon>
        <taxon>Bacillota</taxon>
        <taxon>Clostridia</taxon>
        <taxon>Eubacteriales</taxon>
        <taxon>Peptococcaceae</taxon>
        <taxon>Desulforamulus</taxon>
    </lineage>
</organism>
<accession>A0A1M6VJY6</accession>
<dbReference type="RefSeq" id="WP_072916394.1">
    <property type="nucleotide sequence ID" value="NZ_FRAR01000025.1"/>
</dbReference>
<dbReference type="STRING" id="1121421.SAMN02745123_03222"/>
<reference evidence="2" key="1">
    <citation type="submission" date="2016-11" db="EMBL/GenBank/DDBJ databases">
        <authorList>
            <person name="Varghese N."/>
            <person name="Submissions S."/>
        </authorList>
    </citation>
    <scope>NUCLEOTIDE SEQUENCE [LARGE SCALE GENOMIC DNA]</scope>
    <source>
        <strain evidence="2">DSM 10349</strain>
    </source>
</reference>
<keyword evidence="2" id="KW-1185">Reference proteome</keyword>
<protein>
    <submittedName>
        <fullName evidence="1">Glycosyl transferases group 1</fullName>
    </submittedName>
</protein>
<evidence type="ECO:0000313" key="2">
    <source>
        <dbReference type="Proteomes" id="UP000183997"/>
    </source>
</evidence>